<dbReference type="Pfam" id="PF09297">
    <property type="entry name" value="Zn_ribbon_NUD"/>
    <property type="match status" value="1"/>
</dbReference>
<keyword evidence="5" id="KW-0479">Metal-binding</keyword>
<comment type="cofactor">
    <cofactor evidence="2">
        <name>Zn(2+)</name>
        <dbReference type="ChEBI" id="CHEBI:29105"/>
    </cofactor>
</comment>
<dbReference type="EMBL" id="BLTE01000002">
    <property type="protein sequence ID" value="GFK92926.1"/>
    <property type="molecule type" value="Genomic_DNA"/>
</dbReference>
<dbReference type="InterPro" id="IPR015797">
    <property type="entry name" value="NUDIX_hydrolase-like_dom_sf"/>
</dbReference>
<dbReference type="InterPro" id="IPR049734">
    <property type="entry name" value="NudC-like_C"/>
</dbReference>
<evidence type="ECO:0000256" key="3">
    <source>
        <dbReference type="ARBA" id="ARBA00009595"/>
    </source>
</evidence>
<evidence type="ECO:0000313" key="13">
    <source>
        <dbReference type="Proteomes" id="UP000494245"/>
    </source>
</evidence>
<dbReference type="AlphaFoldDB" id="A0A6V8LSY9"/>
<comment type="caution">
    <text evidence="12">The sequence shown here is derived from an EMBL/GenBank/DDBJ whole genome shotgun (WGS) entry which is preliminary data.</text>
</comment>
<proteinExistence type="inferred from homology"/>
<dbReference type="PANTHER" id="PTHR42904:SF6">
    <property type="entry name" value="NAD-CAPPED RNA HYDROLASE NUDT12"/>
    <property type="match status" value="1"/>
</dbReference>
<evidence type="ECO:0000256" key="6">
    <source>
        <dbReference type="ARBA" id="ARBA00022801"/>
    </source>
</evidence>
<dbReference type="EC" id="3.6.1.22" evidence="4"/>
<feature type="domain" description="Nudix hydrolase" evidence="11">
    <location>
        <begin position="148"/>
        <end position="273"/>
    </location>
</feature>
<evidence type="ECO:0000256" key="9">
    <source>
        <dbReference type="ARBA" id="ARBA00023679"/>
    </source>
</evidence>
<dbReference type="InterPro" id="IPR000086">
    <property type="entry name" value="NUDIX_hydrolase_dom"/>
</dbReference>
<sequence length="277" mass="30059">MFQDIDPHRIAYTPEHAAPRGHDRMVFLKKQRILLADHGGAPALPVAGDLFPEPGDAARSSIYLFSLGDTAFRYAPGAREEGPGLAYAPCRSVRGLAPGHMAFAAATACHLASWYAHNRHCGLCAAPMLPKEDERALRCPACGMVKYPRISPVVMVGVRHGDALLLVRNATGEYKGQGLVAGFVEAGETLEQALAREVLEETGLRVANPRYYKSQPWAFSQSLLMGFFADLAGDPAVDLGSGELSEALWTPRAEIPGDEPRFSLTWDMIQAFRNGEV</sequence>
<dbReference type="Gene3D" id="3.90.79.20">
    <property type="match status" value="1"/>
</dbReference>
<accession>A0A6V8LSY9</accession>
<dbReference type="RefSeq" id="WP_173081459.1">
    <property type="nucleotide sequence ID" value="NZ_BLTE01000002.1"/>
</dbReference>
<comment type="catalytic activity">
    <reaction evidence="9">
        <text>a 5'-end NAD(+)-phospho-ribonucleoside in mRNA + H2O = a 5'-end phospho-adenosine-phospho-ribonucleoside in mRNA + beta-nicotinamide D-ribonucleotide + 2 H(+)</text>
        <dbReference type="Rhea" id="RHEA:60876"/>
        <dbReference type="Rhea" id="RHEA-COMP:15698"/>
        <dbReference type="Rhea" id="RHEA-COMP:15719"/>
        <dbReference type="ChEBI" id="CHEBI:14649"/>
        <dbReference type="ChEBI" id="CHEBI:15377"/>
        <dbReference type="ChEBI" id="CHEBI:15378"/>
        <dbReference type="ChEBI" id="CHEBI:144029"/>
        <dbReference type="ChEBI" id="CHEBI:144051"/>
    </reaction>
    <physiologicalReaction direction="left-to-right" evidence="9">
        <dbReference type="Rhea" id="RHEA:60877"/>
    </physiologicalReaction>
</comment>
<comment type="cofactor">
    <cofactor evidence="1">
        <name>Mg(2+)</name>
        <dbReference type="ChEBI" id="CHEBI:18420"/>
    </cofactor>
</comment>
<dbReference type="GO" id="GO:0005829">
    <property type="term" value="C:cytosol"/>
    <property type="evidence" value="ECO:0007669"/>
    <property type="project" value="TreeGrafter"/>
</dbReference>
<evidence type="ECO:0000256" key="1">
    <source>
        <dbReference type="ARBA" id="ARBA00001946"/>
    </source>
</evidence>
<dbReference type="NCBIfam" id="NF001299">
    <property type="entry name" value="PRK00241.1"/>
    <property type="match status" value="1"/>
</dbReference>
<evidence type="ECO:0000256" key="4">
    <source>
        <dbReference type="ARBA" id="ARBA00012381"/>
    </source>
</evidence>
<evidence type="ECO:0000256" key="5">
    <source>
        <dbReference type="ARBA" id="ARBA00022723"/>
    </source>
</evidence>
<evidence type="ECO:0000256" key="8">
    <source>
        <dbReference type="ARBA" id="ARBA00023027"/>
    </source>
</evidence>
<keyword evidence="6 10" id="KW-0378">Hydrolase</keyword>
<dbReference type="InterPro" id="IPR020476">
    <property type="entry name" value="Nudix_hydrolase"/>
</dbReference>
<dbReference type="CDD" id="cd03429">
    <property type="entry name" value="NUDIX_NADH_pyrophosphatase_Nudt13"/>
    <property type="match status" value="1"/>
</dbReference>
<evidence type="ECO:0000259" key="11">
    <source>
        <dbReference type="PROSITE" id="PS51462"/>
    </source>
</evidence>
<name>A0A6V8LSY9_9BACT</name>
<dbReference type="PROSITE" id="PS51462">
    <property type="entry name" value="NUDIX"/>
    <property type="match status" value="1"/>
</dbReference>
<dbReference type="GO" id="GO:0019677">
    <property type="term" value="P:NAD+ catabolic process"/>
    <property type="evidence" value="ECO:0007669"/>
    <property type="project" value="TreeGrafter"/>
</dbReference>
<dbReference type="GO" id="GO:0035529">
    <property type="term" value="F:NADH pyrophosphatase activity"/>
    <property type="evidence" value="ECO:0007669"/>
    <property type="project" value="TreeGrafter"/>
</dbReference>
<organism evidence="12 13">
    <name type="scientific">Fundidesulfovibrio magnetotacticus</name>
    <dbReference type="NCBI Taxonomy" id="2730080"/>
    <lineage>
        <taxon>Bacteria</taxon>
        <taxon>Pseudomonadati</taxon>
        <taxon>Thermodesulfobacteriota</taxon>
        <taxon>Desulfovibrionia</taxon>
        <taxon>Desulfovibrionales</taxon>
        <taxon>Desulfovibrionaceae</taxon>
        <taxon>Fundidesulfovibrio</taxon>
    </lineage>
</organism>
<evidence type="ECO:0000313" key="12">
    <source>
        <dbReference type="EMBL" id="GFK92926.1"/>
    </source>
</evidence>
<keyword evidence="7" id="KW-0460">Magnesium</keyword>
<dbReference type="InterPro" id="IPR020084">
    <property type="entry name" value="NUDIX_hydrolase_CS"/>
</dbReference>
<reference evidence="12 13" key="2">
    <citation type="submission" date="2020-05" db="EMBL/GenBank/DDBJ databases">
        <title>Draft genome sequence of Desulfovibrio sp. strainFSS-1.</title>
        <authorList>
            <person name="Shimoshige H."/>
            <person name="Kobayashi H."/>
            <person name="Maekawa T."/>
        </authorList>
    </citation>
    <scope>NUCLEOTIDE SEQUENCE [LARGE SCALE GENOMIC DNA]</scope>
    <source>
        <strain evidence="12 13">SIID29052-01</strain>
    </source>
</reference>
<dbReference type="InterPro" id="IPR050241">
    <property type="entry name" value="NAD-cap_RNA_hydrolase_NudC"/>
</dbReference>
<dbReference type="InterPro" id="IPR015376">
    <property type="entry name" value="Znr_NADH_PPase"/>
</dbReference>
<dbReference type="Proteomes" id="UP000494245">
    <property type="component" value="Unassembled WGS sequence"/>
</dbReference>
<dbReference type="SUPFAM" id="SSF55811">
    <property type="entry name" value="Nudix"/>
    <property type="match status" value="1"/>
</dbReference>
<dbReference type="PANTHER" id="PTHR42904">
    <property type="entry name" value="NUDIX HYDROLASE, NUDC SUBFAMILY"/>
    <property type="match status" value="1"/>
</dbReference>
<evidence type="ECO:0000256" key="2">
    <source>
        <dbReference type="ARBA" id="ARBA00001947"/>
    </source>
</evidence>
<evidence type="ECO:0000256" key="7">
    <source>
        <dbReference type="ARBA" id="ARBA00022842"/>
    </source>
</evidence>
<comment type="similarity">
    <text evidence="3">Belongs to the Nudix hydrolase family. NudC subfamily.</text>
</comment>
<keyword evidence="13" id="KW-1185">Reference proteome</keyword>
<dbReference type="PROSITE" id="PS00893">
    <property type="entry name" value="NUDIX_BOX"/>
    <property type="match status" value="1"/>
</dbReference>
<dbReference type="GO" id="GO:0046872">
    <property type="term" value="F:metal ion binding"/>
    <property type="evidence" value="ECO:0007669"/>
    <property type="project" value="UniProtKB-KW"/>
</dbReference>
<dbReference type="Gene3D" id="3.90.79.10">
    <property type="entry name" value="Nucleoside Triphosphate Pyrophosphohydrolase"/>
    <property type="match status" value="1"/>
</dbReference>
<dbReference type="PRINTS" id="PR00502">
    <property type="entry name" value="NUDIXFAMILY"/>
</dbReference>
<gene>
    <name evidence="12" type="primary">nudC</name>
    <name evidence="12" type="ORF">NNJEOMEG_00754</name>
</gene>
<reference evidence="12 13" key="1">
    <citation type="submission" date="2020-04" db="EMBL/GenBank/DDBJ databases">
        <authorList>
            <consortium name="Desulfovibrio sp. FSS-1 genome sequencing consortium"/>
            <person name="Shimoshige H."/>
            <person name="Kobayashi H."/>
            <person name="Maekawa T."/>
        </authorList>
    </citation>
    <scope>NUCLEOTIDE SEQUENCE [LARGE SCALE GENOMIC DNA]</scope>
    <source>
        <strain evidence="12 13">SIID29052-01</strain>
    </source>
</reference>
<keyword evidence="8" id="KW-0520">NAD</keyword>
<protein>
    <recommendedName>
        <fullName evidence="4">NAD(+) diphosphatase</fullName>
        <ecNumber evidence="4">3.6.1.22</ecNumber>
    </recommendedName>
</protein>
<dbReference type="Pfam" id="PF00293">
    <property type="entry name" value="NUDIX"/>
    <property type="match status" value="1"/>
</dbReference>
<evidence type="ECO:0000256" key="10">
    <source>
        <dbReference type="RuleBase" id="RU003476"/>
    </source>
</evidence>
<dbReference type="GO" id="GO:0006742">
    <property type="term" value="P:NADP+ catabolic process"/>
    <property type="evidence" value="ECO:0007669"/>
    <property type="project" value="TreeGrafter"/>
</dbReference>